<evidence type="ECO:0000256" key="1">
    <source>
        <dbReference type="SAM" id="Phobius"/>
    </source>
</evidence>
<reference evidence="2 3" key="1">
    <citation type="journal article" date="2021" name="Sci. Rep.">
        <title>The distribution of antibiotic resistance genes in chicken gut microbiota commensals.</title>
        <authorList>
            <person name="Juricova H."/>
            <person name="Matiasovicova J."/>
            <person name="Kubasova T."/>
            <person name="Cejkova D."/>
            <person name="Rychlik I."/>
        </authorList>
    </citation>
    <scope>NUCLEOTIDE SEQUENCE [LARGE SCALE GENOMIC DNA]</scope>
    <source>
        <strain evidence="2 3">An537</strain>
    </source>
</reference>
<proteinExistence type="predicted"/>
<sequence length="141" mass="16112">MKNYIRYISAGLCALCLPLLWQGIDIGKSFHKTTAYIFLALIVVHLLTQYNWFRLLRVPEARTKHTIRLLFWGSLALSLAFVLGAAFFPKSVITVFGIPKSVVKAQLILWHQYAAYIFISIGALHGLSHIPQYVNLLRRKK</sequence>
<evidence type="ECO:0000313" key="3">
    <source>
        <dbReference type="Proteomes" id="UP000707138"/>
    </source>
</evidence>
<feature type="transmembrane region" description="Helical" evidence="1">
    <location>
        <begin position="7"/>
        <end position="24"/>
    </location>
</feature>
<organism evidence="2 3">
    <name type="scientific">Veillonella magna</name>
    <dbReference type="NCBI Taxonomy" id="464322"/>
    <lineage>
        <taxon>Bacteria</taxon>
        <taxon>Bacillati</taxon>
        <taxon>Bacillota</taxon>
        <taxon>Negativicutes</taxon>
        <taxon>Veillonellales</taxon>
        <taxon>Veillonellaceae</taxon>
        <taxon>Veillonella</taxon>
    </lineage>
</organism>
<gene>
    <name evidence="2" type="ORF">H6A01_05330</name>
</gene>
<protein>
    <recommendedName>
        <fullName evidence="4">DUF4405 domain-containing protein</fullName>
    </recommendedName>
</protein>
<feature type="transmembrane region" description="Helical" evidence="1">
    <location>
        <begin position="108"/>
        <end position="130"/>
    </location>
</feature>
<keyword evidence="1" id="KW-0812">Transmembrane</keyword>
<dbReference type="Proteomes" id="UP000707138">
    <property type="component" value="Unassembled WGS sequence"/>
</dbReference>
<keyword evidence="3" id="KW-1185">Reference proteome</keyword>
<evidence type="ECO:0000313" key="2">
    <source>
        <dbReference type="EMBL" id="MBM6912744.1"/>
    </source>
</evidence>
<dbReference type="RefSeq" id="WP_205087805.1">
    <property type="nucleotide sequence ID" value="NZ_JACJLA010000008.1"/>
</dbReference>
<accession>A0ABS2GEZ1</accession>
<name>A0ABS2GEZ1_9FIRM</name>
<feature type="transmembrane region" description="Helical" evidence="1">
    <location>
        <begin position="69"/>
        <end position="88"/>
    </location>
</feature>
<keyword evidence="1" id="KW-1133">Transmembrane helix</keyword>
<feature type="transmembrane region" description="Helical" evidence="1">
    <location>
        <begin position="30"/>
        <end position="48"/>
    </location>
</feature>
<comment type="caution">
    <text evidence="2">The sequence shown here is derived from an EMBL/GenBank/DDBJ whole genome shotgun (WGS) entry which is preliminary data.</text>
</comment>
<keyword evidence="1" id="KW-0472">Membrane</keyword>
<evidence type="ECO:0008006" key="4">
    <source>
        <dbReference type="Google" id="ProtNLM"/>
    </source>
</evidence>
<dbReference type="EMBL" id="JACJLA010000008">
    <property type="protein sequence ID" value="MBM6912744.1"/>
    <property type="molecule type" value="Genomic_DNA"/>
</dbReference>